<reference evidence="11 12" key="1">
    <citation type="journal article" date="2024" name="Genome Biol. Evol.">
        <title>Chromosome-level genome assembly of the viviparous eelpout Zoarces viviparus.</title>
        <authorList>
            <person name="Fuhrmann N."/>
            <person name="Brasseur M.V."/>
            <person name="Bakowski C.E."/>
            <person name="Podsiadlowski L."/>
            <person name="Prost S."/>
            <person name="Krehenwinkel H."/>
            <person name="Mayer C."/>
        </authorList>
    </citation>
    <scope>NUCLEOTIDE SEQUENCE [LARGE SCALE GENOMIC DNA]</scope>
    <source>
        <strain evidence="11">NO-MEL_2022_Ind0_liver</strain>
    </source>
</reference>
<feature type="compositionally biased region" description="Low complexity" evidence="9">
    <location>
        <begin position="43"/>
        <end position="54"/>
    </location>
</feature>
<evidence type="ECO:0000256" key="2">
    <source>
        <dbReference type="ARBA" id="ARBA00022443"/>
    </source>
</evidence>
<evidence type="ECO:0000256" key="7">
    <source>
        <dbReference type="PROSITE-ProRule" id="PRU00023"/>
    </source>
</evidence>
<dbReference type="Proteomes" id="UP001488805">
    <property type="component" value="Unassembled WGS sequence"/>
</dbReference>
<evidence type="ECO:0000259" key="10">
    <source>
        <dbReference type="PROSITE" id="PS50002"/>
    </source>
</evidence>
<dbReference type="PANTHER" id="PTHR24164:SF4">
    <property type="entry name" value="RELA-ASSOCIATED INHIBITOR"/>
    <property type="match status" value="1"/>
</dbReference>
<comment type="subcellular location">
    <subcellularLocation>
        <location evidence="1">Nucleus</location>
    </subcellularLocation>
</comment>
<gene>
    <name evidence="11" type="ORF">VZT92_021046</name>
</gene>
<evidence type="ECO:0000313" key="12">
    <source>
        <dbReference type="Proteomes" id="UP001488805"/>
    </source>
</evidence>
<dbReference type="SMART" id="SM00326">
    <property type="entry name" value="SH3"/>
    <property type="match status" value="1"/>
</dbReference>
<dbReference type="SUPFAM" id="SSF48403">
    <property type="entry name" value="Ankyrin repeat"/>
    <property type="match status" value="1"/>
</dbReference>
<feature type="region of interest" description="Disordered" evidence="9">
    <location>
        <begin position="445"/>
        <end position="472"/>
    </location>
</feature>
<keyword evidence="2 8" id="KW-0728">SH3 domain</keyword>
<feature type="compositionally biased region" description="Polar residues" evidence="9">
    <location>
        <begin position="306"/>
        <end position="316"/>
    </location>
</feature>
<feature type="compositionally biased region" description="Low complexity" evidence="9">
    <location>
        <begin position="174"/>
        <end position="196"/>
    </location>
</feature>
<dbReference type="InterPro" id="IPR036770">
    <property type="entry name" value="Ankyrin_rpt-contain_sf"/>
</dbReference>
<dbReference type="InterPro" id="IPR001452">
    <property type="entry name" value="SH3_domain"/>
</dbReference>
<dbReference type="SUPFAM" id="SSF50044">
    <property type="entry name" value="SH3-domain"/>
    <property type="match status" value="1"/>
</dbReference>
<accession>A0AAW1EGB2</accession>
<evidence type="ECO:0000256" key="5">
    <source>
        <dbReference type="ARBA" id="ARBA00023043"/>
    </source>
</evidence>
<dbReference type="AlphaFoldDB" id="A0AAW1EGB2"/>
<comment type="caution">
    <text evidence="11">The sequence shown here is derived from an EMBL/GenBank/DDBJ whole genome shotgun (WGS) entry which is preliminary data.</text>
</comment>
<evidence type="ECO:0000256" key="8">
    <source>
        <dbReference type="PROSITE-ProRule" id="PRU00192"/>
    </source>
</evidence>
<dbReference type="FunFam" id="1.25.40.20:FF:000008">
    <property type="entry name" value="Apoptosis-stimulating of p53 protein 2 isoform 1"/>
    <property type="match status" value="1"/>
</dbReference>
<keyword evidence="5 7" id="KW-0040">ANK repeat</keyword>
<feature type="compositionally biased region" description="Polar residues" evidence="9">
    <location>
        <begin position="505"/>
        <end position="523"/>
    </location>
</feature>
<dbReference type="GO" id="GO:0045597">
    <property type="term" value="P:positive regulation of cell differentiation"/>
    <property type="evidence" value="ECO:0007669"/>
    <property type="project" value="TreeGrafter"/>
</dbReference>
<dbReference type="GO" id="GO:0006915">
    <property type="term" value="P:apoptotic process"/>
    <property type="evidence" value="ECO:0007669"/>
    <property type="project" value="UniProtKB-KW"/>
</dbReference>
<feature type="repeat" description="ANK" evidence="7">
    <location>
        <begin position="660"/>
        <end position="692"/>
    </location>
</feature>
<feature type="compositionally biased region" description="Polar residues" evidence="9">
    <location>
        <begin position="87"/>
        <end position="99"/>
    </location>
</feature>
<feature type="region of interest" description="Disordered" evidence="9">
    <location>
        <begin position="38"/>
        <end position="351"/>
    </location>
</feature>
<dbReference type="InterPro" id="IPR036028">
    <property type="entry name" value="SH3-like_dom_sf"/>
</dbReference>
<keyword evidence="4" id="KW-0677">Repeat</keyword>
<dbReference type="PRINTS" id="PR00452">
    <property type="entry name" value="SH3DOMAIN"/>
</dbReference>
<feature type="domain" description="SH3" evidence="10">
    <location>
        <begin position="726"/>
        <end position="786"/>
    </location>
</feature>
<feature type="region of interest" description="Disordered" evidence="9">
    <location>
        <begin position="500"/>
        <end position="571"/>
    </location>
</feature>
<keyword evidence="12" id="KW-1185">Reference proteome</keyword>
<proteinExistence type="predicted"/>
<dbReference type="Pfam" id="PF00018">
    <property type="entry name" value="SH3_1"/>
    <property type="match status" value="1"/>
</dbReference>
<evidence type="ECO:0000313" key="11">
    <source>
        <dbReference type="EMBL" id="KAK9521223.1"/>
    </source>
</evidence>
<dbReference type="SMART" id="SM00248">
    <property type="entry name" value="ANK"/>
    <property type="match status" value="2"/>
</dbReference>
<evidence type="ECO:0000256" key="6">
    <source>
        <dbReference type="ARBA" id="ARBA00023242"/>
    </source>
</evidence>
<feature type="compositionally biased region" description="Polar residues" evidence="9">
    <location>
        <begin position="221"/>
        <end position="249"/>
    </location>
</feature>
<dbReference type="PANTHER" id="PTHR24164">
    <property type="entry name" value="RELA-ASSOCIATED INHIBITOR"/>
    <property type="match status" value="1"/>
</dbReference>
<dbReference type="GO" id="GO:0006357">
    <property type="term" value="P:regulation of transcription by RNA polymerase II"/>
    <property type="evidence" value="ECO:0007669"/>
    <property type="project" value="TreeGrafter"/>
</dbReference>
<feature type="compositionally biased region" description="Low complexity" evidence="9">
    <location>
        <begin position="318"/>
        <end position="334"/>
    </location>
</feature>
<feature type="repeat" description="ANK" evidence="7">
    <location>
        <begin position="627"/>
        <end position="659"/>
    </location>
</feature>
<protein>
    <recommendedName>
        <fullName evidence="10">SH3 domain-containing protein</fullName>
    </recommendedName>
</protein>
<organism evidence="11 12">
    <name type="scientific">Zoarces viviparus</name>
    <name type="common">Viviparous eelpout</name>
    <name type="synonym">Blennius viviparus</name>
    <dbReference type="NCBI Taxonomy" id="48416"/>
    <lineage>
        <taxon>Eukaryota</taxon>
        <taxon>Metazoa</taxon>
        <taxon>Chordata</taxon>
        <taxon>Craniata</taxon>
        <taxon>Vertebrata</taxon>
        <taxon>Euteleostomi</taxon>
        <taxon>Actinopterygii</taxon>
        <taxon>Neopterygii</taxon>
        <taxon>Teleostei</taxon>
        <taxon>Neoteleostei</taxon>
        <taxon>Acanthomorphata</taxon>
        <taxon>Eupercaria</taxon>
        <taxon>Perciformes</taxon>
        <taxon>Cottioidei</taxon>
        <taxon>Zoarcales</taxon>
        <taxon>Zoarcidae</taxon>
        <taxon>Zoarcinae</taxon>
        <taxon>Zoarces</taxon>
    </lineage>
</organism>
<dbReference type="Pfam" id="PF12796">
    <property type="entry name" value="Ank_2"/>
    <property type="match status" value="1"/>
</dbReference>
<dbReference type="Gene3D" id="1.25.40.20">
    <property type="entry name" value="Ankyrin repeat-containing domain"/>
    <property type="match status" value="1"/>
</dbReference>
<feature type="compositionally biased region" description="Basic and acidic residues" evidence="9">
    <location>
        <begin position="257"/>
        <end position="271"/>
    </location>
</feature>
<name>A0AAW1EGB2_ZOAVI</name>
<dbReference type="PROSITE" id="PS50297">
    <property type="entry name" value="ANK_REP_REGION"/>
    <property type="match status" value="2"/>
</dbReference>
<feature type="compositionally biased region" description="Low complexity" evidence="9">
    <location>
        <begin position="63"/>
        <end position="86"/>
    </location>
</feature>
<feature type="compositionally biased region" description="Basic residues" evidence="9">
    <location>
        <begin position="140"/>
        <end position="151"/>
    </location>
</feature>
<feature type="compositionally biased region" description="Pro residues" evidence="9">
    <location>
        <begin position="555"/>
        <end position="565"/>
    </location>
</feature>
<dbReference type="PROSITE" id="PS50002">
    <property type="entry name" value="SH3"/>
    <property type="match status" value="1"/>
</dbReference>
<dbReference type="InterPro" id="IPR002110">
    <property type="entry name" value="Ankyrin_rpt"/>
</dbReference>
<dbReference type="PROSITE" id="PS50088">
    <property type="entry name" value="ANK_REPEAT"/>
    <property type="match status" value="2"/>
</dbReference>
<evidence type="ECO:0000256" key="1">
    <source>
        <dbReference type="ARBA" id="ARBA00004123"/>
    </source>
</evidence>
<dbReference type="InterPro" id="IPR028320">
    <property type="entry name" value="iASPP"/>
</dbReference>
<sequence length="793" mass="86953">MSSQASIGSSMLFQTINDDLNASLATADELSREFNSLLKEASSDNNNTNSQTSSAIFREKPHSISSSTTRTSSNGSSKPVSPSSTTFHSLDSVFSSNKKAPSPPPVFATSPLSSPKVQRKSRSPLPRGGSDSYSYDQPSRKHSPHSPRRHSPSSYDRSPRGSTGYADGSPPPSAAAGSSDLPSRSASLQSSSNKLSPYDSSTMGRRSPRPDKRRSPLSFNYPMSNTLPRNFATSRNSDEGVQQKSSGKWNETDLDVSYEKKAHHTYDKSEWLRPPLPSSWRESNLDGPPLAPSPKKDPRSPAVIYSHTSLPRNTRTAVPPDVSSPVHSPFHPQPIVSRISIPPTGTQSRQRKPIPLSVIMRLQNPHWRAMSAPHPRVLGGVGNMAPYQPPAPFPKDFFHQHVPQPLQHPPELRQPAVYSDALNSGDIDAELERLDFVHNMPVISENPSVAEGRREGAPPAPRPLSPTRLQPVVAPEAQRLEISDLEEVLRMRAEIPRALKRRGSVDQSQPQKRASHYQPNQYKNLIDKLFHRKDRRQRGERGSDTSSSSDGEEAAPPPAPLPAPTKQPDFRNYHSILRRSKRNHKSSGRRARLSPLVLLLDGALVGELEIVQKAVQEMNDPSQPNDEGITALHNGICGGHYNVVDFLVRIGANVSAPDSHGWTPLHCSASCNDLPLCEFLVRNGAAVMAMTESDGATASQKCDPYAVGFQECETFLKGVEAAMGTENSGVLYALWSYPAQAADELSFKEGDMVTILQKPEGSDWWWASLCGREGFVPNNYFGLFPKIRAKSLC</sequence>
<evidence type="ECO:0000256" key="4">
    <source>
        <dbReference type="ARBA" id="ARBA00022737"/>
    </source>
</evidence>
<dbReference type="GO" id="GO:0005634">
    <property type="term" value="C:nucleus"/>
    <property type="evidence" value="ECO:0007669"/>
    <property type="project" value="UniProtKB-SubCell"/>
</dbReference>
<dbReference type="EMBL" id="JBCEZU010000329">
    <property type="protein sequence ID" value="KAK9521223.1"/>
    <property type="molecule type" value="Genomic_DNA"/>
</dbReference>
<evidence type="ECO:0000256" key="9">
    <source>
        <dbReference type="SAM" id="MobiDB-lite"/>
    </source>
</evidence>
<keyword evidence="3" id="KW-0053">Apoptosis</keyword>
<evidence type="ECO:0000256" key="3">
    <source>
        <dbReference type="ARBA" id="ARBA00022703"/>
    </source>
</evidence>
<keyword evidence="6" id="KW-0539">Nucleus</keyword>